<sequence>MAAAAVFDWGISIPFRFDQKTLRIAIDEEVAYFNSIPVRLKENRFIGLAWAARAATRYKISIPFRFDQKADTAKNSIITYNISIPFRFDQKYEAASGVASNELSFGCSYVYARISIPFRFDQKHINNMTYRIEADISIPFRFDQKPADIKNYLRDFDFNSIPVRLKVGVGCPRCNALQNFNSIPVRLKVVELHLSVLYCRISIPFRFDQKVDLQRGAAKNNVISIPFRFDQKPAQRMT</sequence>
<proteinExistence type="predicted"/>
<dbReference type="EMBL" id="SNRW01019810">
    <property type="protein sequence ID" value="KAA6366032.1"/>
    <property type="molecule type" value="Genomic_DNA"/>
</dbReference>
<evidence type="ECO:0000313" key="2">
    <source>
        <dbReference type="Proteomes" id="UP000324800"/>
    </source>
</evidence>
<dbReference type="Proteomes" id="UP000324800">
    <property type="component" value="Unassembled WGS sequence"/>
</dbReference>
<protein>
    <submittedName>
        <fullName evidence="1">Uncharacterized protein</fullName>
    </submittedName>
</protein>
<accession>A0A5J4U7U6</accession>
<organism evidence="1 2">
    <name type="scientific">Streblomastix strix</name>
    <dbReference type="NCBI Taxonomy" id="222440"/>
    <lineage>
        <taxon>Eukaryota</taxon>
        <taxon>Metamonada</taxon>
        <taxon>Preaxostyla</taxon>
        <taxon>Oxymonadida</taxon>
        <taxon>Streblomastigidae</taxon>
        <taxon>Streblomastix</taxon>
    </lineage>
</organism>
<reference evidence="1 2" key="1">
    <citation type="submission" date="2019-03" db="EMBL/GenBank/DDBJ databases">
        <title>Single cell metagenomics reveals metabolic interactions within the superorganism composed of flagellate Streblomastix strix and complex community of Bacteroidetes bacteria on its surface.</title>
        <authorList>
            <person name="Treitli S.C."/>
            <person name="Kolisko M."/>
            <person name="Husnik F."/>
            <person name="Keeling P."/>
            <person name="Hampl V."/>
        </authorList>
    </citation>
    <scope>NUCLEOTIDE SEQUENCE [LARGE SCALE GENOMIC DNA]</scope>
    <source>
        <strain evidence="1">ST1C</strain>
    </source>
</reference>
<dbReference type="AlphaFoldDB" id="A0A5J4U7U6"/>
<name>A0A5J4U7U6_9EUKA</name>
<comment type="caution">
    <text evidence="1">The sequence shown here is derived from an EMBL/GenBank/DDBJ whole genome shotgun (WGS) entry which is preliminary data.</text>
</comment>
<evidence type="ECO:0000313" key="1">
    <source>
        <dbReference type="EMBL" id="KAA6366032.1"/>
    </source>
</evidence>
<gene>
    <name evidence="1" type="ORF">EZS28_038441</name>
</gene>